<feature type="transmembrane region" description="Helical" evidence="1">
    <location>
        <begin position="16"/>
        <end position="34"/>
    </location>
</feature>
<dbReference type="SUPFAM" id="SSF101447">
    <property type="entry name" value="Formin homology 2 domain (FH2 domain)"/>
    <property type="match status" value="1"/>
</dbReference>
<keyword evidence="1" id="KW-0812">Transmembrane</keyword>
<dbReference type="InterPro" id="IPR037682">
    <property type="entry name" value="TonB_C"/>
</dbReference>
<dbReference type="GO" id="GO:0055085">
    <property type="term" value="P:transmembrane transport"/>
    <property type="evidence" value="ECO:0007669"/>
    <property type="project" value="InterPro"/>
</dbReference>
<sequence length="242" mass="26825">MEPKKNPKSDVSRNSSLYFAVGLALMLGVTYLAINYKTYDKSAIAIDSLNLDDELEEEVPITEQIITPPPPPPPPPPAPEIIEVVEDEEEVEETVIESTETEMETEIVEVEEVVVEEVEEDIEVPFSVIENVAVFPGCEKEKGNNAKKACMNEKVNKFIGRKFNTDLAGDLGLPPGKKRIFVQFKVDKTGNITNIVARGPHPGLEKEAKRVISQLPKMQPGKQRGKAVVMPFSIPIVFQVQD</sequence>
<evidence type="ECO:0000259" key="2">
    <source>
        <dbReference type="Pfam" id="PF03544"/>
    </source>
</evidence>
<dbReference type="Proteomes" id="UP000248054">
    <property type="component" value="Unassembled WGS sequence"/>
</dbReference>
<dbReference type="EMBL" id="QJTD01000001">
    <property type="protein sequence ID" value="PYE83626.1"/>
    <property type="molecule type" value="Genomic_DNA"/>
</dbReference>
<gene>
    <name evidence="3" type="ORF">DFQ11_1011065</name>
</gene>
<evidence type="ECO:0000313" key="4">
    <source>
        <dbReference type="Proteomes" id="UP000248054"/>
    </source>
</evidence>
<keyword evidence="4" id="KW-1185">Reference proteome</keyword>
<evidence type="ECO:0000313" key="3">
    <source>
        <dbReference type="EMBL" id="PYE83626.1"/>
    </source>
</evidence>
<dbReference type="RefSeq" id="WP_110474763.1">
    <property type="nucleotide sequence ID" value="NZ_BMWQ01000001.1"/>
</dbReference>
<evidence type="ECO:0000256" key="1">
    <source>
        <dbReference type="SAM" id="Phobius"/>
    </source>
</evidence>
<dbReference type="OrthoDB" id="1522859at2"/>
<keyword evidence="1" id="KW-0472">Membrane</keyword>
<comment type="caution">
    <text evidence="3">The sequence shown here is derived from an EMBL/GenBank/DDBJ whole genome shotgun (WGS) entry which is preliminary data.</text>
</comment>
<organism evidence="3 4">
    <name type="scientific">Winogradskyella epiphytica</name>
    <dbReference type="NCBI Taxonomy" id="262005"/>
    <lineage>
        <taxon>Bacteria</taxon>
        <taxon>Pseudomonadati</taxon>
        <taxon>Bacteroidota</taxon>
        <taxon>Flavobacteriia</taxon>
        <taxon>Flavobacteriales</taxon>
        <taxon>Flavobacteriaceae</taxon>
        <taxon>Winogradskyella</taxon>
    </lineage>
</organism>
<protein>
    <submittedName>
        <fullName evidence="3">Protein TonB</fullName>
    </submittedName>
</protein>
<reference evidence="3 4" key="1">
    <citation type="submission" date="2018-06" db="EMBL/GenBank/DDBJ databases">
        <title>Genomic Encyclopedia of Type Strains, Phase III (KMG-III): the genomes of soil and plant-associated and newly described type strains.</title>
        <authorList>
            <person name="Whitman W."/>
        </authorList>
    </citation>
    <scope>NUCLEOTIDE SEQUENCE [LARGE SCALE GENOMIC DNA]</scope>
    <source>
        <strain evidence="3 4">CECT 7945</strain>
    </source>
</reference>
<dbReference type="Gene3D" id="3.30.1150.10">
    <property type="match status" value="1"/>
</dbReference>
<dbReference type="SUPFAM" id="SSF74653">
    <property type="entry name" value="TolA/TonB C-terminal domain"/>
    <property type="match status" value="1"/>
</dbReference>
<feature type="domain" description="TonB C-terminal" evidence="2">
    <location>
        <begin position="180"/>
        <end position="239"/>
    </location>
</feature>
<dbReference type="Pfam" id="PF03544">
    <property type="entry name" value="TonB_C"/>
    <property type="match status" value="1"/>
</dbReference>
<name>A0A2V4X158_9FLAO</name>
<keyword evidence="1" id="KW-1133">Transmembrane helix</keyword>
<proteinExistence type="predicted"/>
<dbReference type="AlphaFoldDB" id="A0A2V4X158"/>
<accession>A0A2V4X158</accession>